<evidence type="ECO:0000313" key="10">
    <source>
        <dbReference type="EMBL" id="KAK6930563.1"/>
    </source>
</evidence>
<gene>
    <name evidence="10" type="ORF">RJ641_004657</name>
</gene>
<feature type="domain" description="Pectinesterase catalytic" evidence="9">
    <location>
        <begin position="6"/>
        <end position="294"/>
    </location>
</feature>
<sequence>MSYTTIVVDKSHPAQFSTIHSAIDSVPANNQNWVIIKVKAGIYREKVMVPKNKRFIALIGEGMSNTKIIWNDHENLLESATFHLLADDFVAVNITFENSYNHAEILEGNPIVPAAAAVVSGDRASFYNCSFYGLQDTLWDDEGRHYFKDCFIEGAMDFICGNGQSLYENCEISVIDNQLEPNVKGFITAQRRSSATEGTAFVFKECKINGNGTAFLGRAWGPYSAVLFYKSYLSDVVEPEGWQPWNAIGHEENTMYAEQDNYGPGSDTSKRVRWMHKLDPSTLQSYTNLSFINSDGWIQSQPTSSG</sequence>
<dbReference type="AlphaFoldDB" id="A0AAN8V8Z1"/>
<evidence type="ECO:0000256" key="6">
    <source>
        <dbReference type="ARBA" id="ARBA00023180"/>
    </source>
</evidence>
<dbReference type="EMBL" id="JBAMMX010000012">
    <property type="protein sequence ID" value="KAK6930563.1"/>
    <property type="molecule type" value="Genomic_DNA"/>
</dbReference>
<evidence type="ECO:0000256" key="3">
    <source>
        <dbReference type="ARBA" id="ARBA00013229"/>
    </source>
</evidence>
<dbReference type="GO" id="GO:0030599">
    <property type="term" value="F:pectinesterase activity"/>
    <property type="evidence" value="ECO:0007669"/>
    <property type="project" value="UniProtKB-EC"/>
</dbReference>
<dbReference type="FunFam" id="2.160.20.10:FF:000013">
    <property type="entry name" value="Pectinesterase"/>
    <property type="match status" value="1"/>
</dbReference>
<comment type="caution">
    <text evidence="10">The sequence shown here is derived from an EMBL/GenBank/DDBJ whole genome shotgun (WGS) entry which is preliminary data.</text>
</comment>
<keyword evidence="6" id="KW-0325">Glycoprotein</keyword>
<keyword evidence="11" id="KW-1185">Reference proteome</keyword>
<comment type="similarity">
    <text evidence="2">Belongs to the pectinesterase family.</text>
</comment>
<evidence type="ECO:0000259" key="9">
    <source>
        <dbReference type="Pfam" id="PF01095"/>
    </source>
</evidence>
<comment type="function">
    <text evidence="8">Acts in the modification of cell walls via demethylesterification of cell wall pectin.</text>
</comment>
<dbReference type="SUPFAM" id="SSF51126">
    <property type="entry name" value="Pectin lyase-like"/>
    <property type="match status" value="1"/>
</dbReference>
<evidence type="ECO:0000256" key="7">
    <source>
        <dbReference type="ARBA" id="ARBA00047928"/>
    </source>
</evidence>
<dbReference type="InterPro" id="IPR000070">
    <property type="entry name" value="Pectinesterase_cat"/>
</dbReference>
<evidence type="ECO:0000256" key="1">
    <source>
        <dbReference type="ARBA" id="ARBA00005184"/>
    </source>
</evidence>
<evidence type="ECO:0000256" key="4">
    <source>
        <dbReference type="ARBA" id="ARBA00022801"/>
    </source>
</evidence>
<dbReference type="PANTHER" id="PTHR31321">
    <property type="entry name" value="ACYL-COA THIOESTER HYDROLASE YBHC-RELATED"/>
    <property type="match status" value="1"/>
</dbReference>
<dbReference type="GO" id="GO:0042545">
    <property type="term" value="P:cell wall modification"/>
    <property type="evidence" value="ECO:0007669"/>
    <property type="project" value="InterPro"/>
</dbReference>
<dbReference type="Gene3D" id="2.160.20.10">
    <property type="entry name" value="Single-stranded right-handed beta-helix, Pectin lyase-like"/>
    <property type="match status" value="1"/>
</dbReference>
<dbReference type="InterPro" id="IPR011050">
    <property type="entry name" value="Pectin_lyase_fold/virulence"/>
</dbReference>
<protein>
    <recommendedName>
        <fullName evidence="3">pectinesterase</fullName>
        <ecNumber evidence="3">3.1.1.11</ecNumber>
    </recommendedName>
</protein>
<dbReference type="GO" id="GO:0045490">
    <property type="term" value="P:pectin catabolic process"/>
    <property type="evidence" value="ECO:0007669"/>
    <property type="project" value="TreeGrafter"/>
</dbReference>
<reference evidence="10 11" key="1">
    <citation type="submission" date="2023-12" db="EMBL/GenBank/DDBJ databases">
        <title>A high-quality genome assembly for Dillenia turbinata (Dilleniales).</title>
        <authorList>
            <person name="Chanderbali A."/>
        </authorList>
    </citation>
    <scope>NUCLEOTIDE SEQUENCE [LARGE SCALE GENOMIC DNA]</scope>
    <source>
        <strain evidence="10">LSX21</strain>
        <tissue evidence="10">Leaf</tissue>
    </source>
</reference>
<keyword evidence="4" id="KW-0378">Hydrolase</keyword>
<evidence type="ECO:0000256" key="2">
    <source>
        <dbReference type="ARBA" id="ARBA00008891"/>
    </source>
</evidence>
<dbReference type="Proteomes" id="UP001370490">
    <property type="component" value="Unassembled WGS sequence"/>
</dbReference>
<dbReference type="PANTHER" id="PTHR31321:SF76">
    <property type="entry name" value="PECTINESTERASE 10-RELATED"/>
    <property type="match status" value="1"/>
</dbReference>
<keyword evidence="5" id="KW-0063">Aspartyl esterase</keyword>
<organism evidence="10 11">
    <name type="scientific">Dillenia turbinata</name>
    <dbReference type="NCBI Taxonomy" id="194707"/>
    <lineage>
        <taxon>Eukaryota</taxon>
        <taxon>Viridiplantae</taxon>
        <taxon>Streptophyta</taxon>
        <taxon>Embryophyta</taxon>
        <taxon>Tracheophyta</taxon>
        <taxon>Spermatophyta</taxon>
        <taxon>Magnoliopsida</taxon>
        <taxon>eudicotyledons</taxon>
        <taxon>Gunneridae</taxon>
        <taxon>Pentapetalae</taxon>
        <taxon>Dilleniales</taxon>
        <taxon>Dilleniaceae</taxon>
        <taxon>Dillenia</taxon>
    </lineage>
</organism>
<evidence type="ECO:0000256" key="8">
    <source>
        <dbReference type="ARBA" id="ARBA00057335"/>
    </source>
</evidence>
<comment type="catalytic activity">
    <reaction evidence="7">
        <text>[(1-&gt;4)-alpha-D-galacturonosyl methyl ester](n) + n H2O = [(1-&gt;4)-alpha-D-galacturonosyl](n) + n methanol + n H(+)</text>
        <dbReference type="Rhea" id="RHEA:22380"/>
        <dbReference type="Rhea" id="RHEA-COMP:14570"/>
        <dbReference type="Rhea" id="RHEA-COMP:14573"/>
        <dbReference type="ChEBI" id="CHEBI:15377"/>
        <dbReference type="ChEBI" id="CHEBI:15378"/>
        <dbReference type="ChEBI" id="CHEBI:17790"/>
        <dbReference type="ChEBI" id="CHEBI:140522"/>
        <dbReference type="ChEBI" id="CHEBI:140523"/>
        <dbReference type="EC" id="3.1.1.11"/>
    </reaction>
</comment>
<evidence type="ECO:0000256" key="5">
    <source>
        <dbReference type="ARBA" id="ARBA00023085"/>
    </source>
</evidence>
<accession>A0AAN8V8Z1</accession>
<dbReference type="InterPro" id="IPR012334">
    <property type="entry name" value="Pectin_lyas_fold"/>
</dbReference>
<evidence type="ECO:0000313" key="11">
    <source>
        <dbReference type="Proteomes" id="UP001370490"/>
    </source>
</evidence>
<proteinExistence type="inferred from homology"/>
<name>A0AAN8V8Z1_9MAGN</name>
<comment type="pathway">
    <text evidence="1">Glycan metabolism; pectin degradation; 2-dehydro-3-deoxy-D-gluconate from pectin: step 1/5.</text>
</comment>
<dbReference type="Pfam" id="PF01095">
    <property type="entry name" value="Pectinesterase"/>
    <property type="match status" value="1"/>
</dbReference>
<dbReference type="EC" id="3.1.1.11" evidence="3"/>